<accession>A0A0F6RHP5</accession>
<name>A0A0F6RHP5_CITAM</name>
<dbReference type="KEGG" id="cama:F384_22385"/>
<organism evidence="1 2">
    <name type="scientific">Citrobacter amalonaticus Y19</name>
    <dbReference type="NCBI Taxonomy" id="1261127"/>
    <lineage>
        <taxon>Bacteria</taxon>
        <taxon>Pseudomonadati</taxon>
        <taxon>Pseudomonadota</taxon>
        <taxon>Gammaproteobacteria</taxon>
        <taxon>Enterobacterales</taxon>
        <taxon>Enterobacteriaceae</taxon>
        <taxon>Citrobacter</taxon>
    </lineage>
</organism>
<reference evidence="1 2" key="1">
    <citation type="journal article" date="2013" name="Appl. Microbiol. Biotechnol.">
        <title>Glycerol assimilation and production of 1,3-propanediol by Citrobacter amalonaticus Y19.</title>
        <authorList>
            <person name="Ainala S.K."/>
            <person name="Ashok S."/>
            <person name="Ko Y."/>
            <person name="Park S."/>
        </authorList>
    </citation>
    <scope>NUCLEOTIDE SEQUENCE [LARGE SCALE GENOMIC DNA]</scope>
    <source>
        <strain evidence="1 2">Y19</strain>
    </source>
</reference>
<evidence type="ECO:0000313" key="1">
    <source>
        <dbReference type="EMBL" id="AKE61113.1"/>
    </source>
</evidence>
<dbReference type="RefSeq" id="WP_003030314.1">
    <property type="nucleotide sequence ID" value="NZ_CP011132.1"/>
</dbReference>
<gene>
    <name evidence="1" type="ORF">F384_22385</name>
</gene>
<dbReference type="PATRIC" id="fig|1261127.3.peg.4642"/>
<proteinExistence type="predicted"/>
<evidence type="ECO:0000313" key="2">
    <source>
        <dbReference type="Proteomes" id="UP000034085"/>
    </source>
</evidence>
<protein>
    <submittedName>
        <fullName evidence="1">Uncharacterized protein</fullName>
    </submittedName>
</protein>
<dbReference type="AlphaFoldDB" id="A0A0F6RHP5"/>
<dbReference type="Proteomes" id="UP000034085">
    <property type="component" value="Chromosome"/>
</dbReference>
<dbReference type="HOGENOM" id="CLU_1831595_0_0_6"/>
<sequence length="140" mass="15380">MNDFTKEPKIECLEDGTQIIYHMGQKITMSPDGKVTTQHKAGHVITMQKDNVDISLNWDAIKHINVQDINLIKSIDSKVVEGGTVTEITFINDSRFLCIYDQLGLPKGAKSEGSNTIKISAEGDELTVAMAESSSTTTLH</sequence>
<dbReference type="EMBL" id="CP011132">
    <property type="protein sequence ID" value="AKE61113.1"/>
    <property type="molecule type" value="Genomic_DNA"/>
</dbReference>